<sequence>MASPTTALLNEHGLKRRALARLRGELAPGCRLTLEGDAWTLVRRSGRGEHHADVEGLIASLEGGAAGDWVGAEPPREVVAAVTAGMVARARRRSD</sequence>
<proteinExistence type="predicted"/>
<dbReference type="Proteomes" id="UP000567246">
    <property type="component" value="Unassembled WGS sequence"/>
</dbReference>
<accession>A0A7W9N1L1</accession>
<protein>
    <submittedName>
        <fullName evidence="1">Uncharacterized protein</fullName>
    </submittedName>
</protein>
<keyword evidence="2" id="KW-1185">Reference proteome</keyword>
<evidence type="ECO:0000313" key="1">
    <source>
        <dbReference type="EMBL" id="MBB5849449.1"/>
    </source>
</evidence>
<dbReference type="AlphaFoldDB" id="A0A7W9N1L1"/>
<comment type="caution">
    <text evidence="1">The sequence shown here is derived from an EMBL/GenBank/DDBJ whole genome shotgun (WGS) entry which is preliminary data.</text>
</comment>
<dbReference type="EMBL" id="JACHMW010000001">
    <property type="protein sequence ID" value="MBB5849449.1"/>
    <property type="molecule type" value="Genomic_DNA"/>
</dbReference>
<evidence type="ECO:0000313" key="2">
    <source>
        <dbReference type="Proteomes" id="UP000567246"/>
    </source>
</evidence>
<dbReference type="RefSeq" id="WP_017488477.1">
    <property type="nucleotide sequence ID" value="NZ_BAABAG010000012.1"/>
</dbReference>
<organism evidence="1 2">
    <name type="scientific">Micrococcus endophyticus</name>
    <dbReference type="NCBI Taxonomy" id="455343"/>
    <lineage>
        <taxon>Bacteria</taxon>
        <taxon>Bacillati</taxon>
        <taxon>Actinomycetota</taxon>
        <taxon>Actinomycetes</taxon>
        <taxon>Micrococcales</taxon>
        <taxon>Micrococcaceae</taxon>
        <taxon>Micrococcus</taxon>
    </lineage>
</organism>
<name>A0A7W9N1L1_9MICC</name>
<reference evidence="1 2" key="1">
    <citation type="submission" date="2020-08" db="EMBL/GenBank/DDBJ databases">
        <title>Sequencing the genomes of 1000 actinobacteria strains.</title>
        <authorList>
            <person name="Klenk H.-P."/>
        </authorList>
    </citation>
    <scope>NUCLEOTIDE SEQUENCE [LARGE SCALE GENOMIC DNA]</scope>
    <source>
        <strain evidence="1 2">DSM 17945</strain>
    </source>
</reference>
<gene>
    <name evidence="1" type="ORF">HDA33_002013</name>
</gene>